<evidence type="ECO:0000256" key="1">
    <source>
        <dbReference type="SAM" id="MobiDB-lite"/>
    </source>
</evidence>
<dbReference type="Pfam" id="PF14223">
    <property type="entry name" value="Retrotran_gag_2"/>
    <property type="match status" value="1"/>
</dbReference>
<sequence length="522" mass="57186">MLRLRQGYEDSDLTDLPPYHSDSPFAHLTRIDLDVLTFSSPIPLTSPPTIIFLPVMSTTVTKEFSEVPKLSSDGSNYRIWLGRIERATGACEAEDLLVHAVDSSSAAELKLNKQMLNAITGKFPDSLFKKYISVTEVHSVMSGLKTEFGMSTAASEAWTEAKLFSLRCTDERKVCQHLDQLSELKDKLSEMNVKIEDRTYINAITTSIPHSFAPVVTAIATAINIYNSTLATGATRRIVTSAEIIKALRAEADSCAVLKTTDKSVAANAAFTNGCGGTRGREHGTSNGKVKTDAKPKDGATKDSSASAVIAAPESSAHIEEAWSACTMIPYEEEIVIDCSDLAAQEEVHIPDTYHAFASIIESGRRIDIFDSGASRHMMPHLDRLLNFCTTTPHQIHTVNSEVFYLHGVGDMLLHLPAENGSKHIRLKGVLHVPKMHTTLISLGVVEAAGFAWLGYDGNLIICNQHNDIVISVPCEDHLYQIFYDSAHASLATSAVQLSLFEIHKRLGHVNYGYLKAMIRQN</sequence>
<feature type="compositionally biased region" description="Basic and acidic residues" evidence="1">
    <location>
        <begin position="279"/>
        <end position="301"/>
    </location>
</feature>
<organism evidence="3 4">
    <name type="scientific">Grifola frondosa</name>
    <name type="common">Maitake</name>
    <name type="synonym">Polyporus frondosus</name>
    <dbReference type="NCBI Taxonomy" id="5627"/>
    <lineage>
        <taxon>Eukaryota</taxon>
        <taxon>Fungi</taxon>
        <taxon>Dikarya</taxon>
        <taxon>Basidiomycota</taxon>
        <taxon>Agaricomycotina</taxon>
        <taxon>Agaricomycetes</taxon>
        <taxon>Polyporales</taxon>
        <taxon>Grifolaceae</taxon>
        <taxon>Grifola</taxon>
    </lineage>
</organism>
<dbReference type="Proteomes" id="UP000092993">
    <property type="component" value="Unassembled WGS sequence"/>
</dbReference>
<keyword evidence="4" id="KW-1185">Reference proteome</keyword>
<evidence type="ECO:0000313" key="4">
    <source>
        <dbReference type="Proteomes" id="UP000092993"/>
    </source>
</evidence>
<name>A0A1C7LZZ6_GRIFR</name>
<evidence type="ECO:0000313" key="3">
    <source>
        <dbReference type="EMBL" id="OBZ69767.1"/>
    </source>
</evidence>
<dbReference type="OrthoDB" id="2794615at2759"/>
<reference evidence="3 4" key="1">
    <citation type="submission" date="2016-03" db="EMBL/GenBank/DDBJ databases">
        <title>Whole genome sequencing of Grifola frondosa 9006-11.</title>
        <authorList>
            <person name="Min B."/>
            <person name="Park H."/>
            <person name="Kim J.-G."/>
            <person name="Cho H."/>
            <person name="Oh Y.-L."/>
            <person name="Kong W.-S."/>
            <person name="Choi I.-G."/>
        </authorList>
    </citation>
    <scope>NUCLEOTIDE SEQUENCE [LARGE SCALE GENOMIC DNA]</scope>
    <source>
        <strain evidence="3 4">9006-11</strain>
    </source>
</reference>
<accession>A0A1C7LZZ6</accession>
<dbReference type="EMBL" id="LUGG01000015">
    <property type="protein sequence ID" value="OBZ69767.1"/>
    <property type="molecule type" value="Genomic_DNA"/>
</dbReference>
<gene>
    <name evidence="3" type="primary">POLX_7</name>
    <name evidence="3" type="ORF">A0H81_10564</name>
</gene>
<feature type="region of interest" description="Disordered" evidence="1">
    <location>
        <begin position="277"/>
        <end position="304"/>
    </location>
</feature>
<dbReference type="OMA" id="AHIMDAM"/>
<dbReference type="Pfam" id="PF22936">
    <property type="entry name" value="Pol_BBD"/>
    <property type="match status" value="1"/>
</dbReference>
<feature type="domain" description="Retrovirus-related Pol polyprotein from transposon TNT 1-94-like beta-barrel" evidence="2">
    <location>
        <begin position="369"/>
        <end position="451"/>
    </location>
</feature>
<proteinExistence type="predicted"/>
<dbReference type="AlphaFoldDB" id="A0A1C7LZZ6"/>
<comment type="caution">
    <text evidence="3">The sequence shown here is derived from an EMBL/GenBank/DDBJ whole genome shotgun (WGS) entry which is preliminary data.</text>
</comment>
<evidence type="ECO:0000259" key="2">
    <source>
        <dbReference type="Pfam" id="PF22936"/>
    </source>
</evidence>
<dbReference type="InterPro" id="IPR054722">
    <property type="entry name" value="PolX-like_BBD"/>
</dbReference>
<protein>
    <submittedName>
        <fullName evidence="3">Retrovirus-related Pol polyprotein from transposon TNT 1-94</fullName>
    </submittedName>
</protein>